<dbReference type="Gene3D" id="3.30.710.10">
    <property type="entry name" value="Potassium Channel Kv1.1, Chain A"/>
    <property type="match status" value="1"/>
</dbReference>
<dbReference type="PANTHER" id="PTHR24413">
    <property type="entry name" value="SPECKLE-TYPE POZ PROTEIN"/>
    <property type="match status" value="1"/>
</dbReference>
<dbReference type="AlphaFoldDB" id="A0A9N8Z2V8"/>
<evidence type="ECO:0000313" key="2">
    <source>
        <dbReference type="EMBL" id="CAG8469618.1"/>
    </source>
</evidence>
<reference evidence="2" key="1">
    <citation type="submission" date="2021-06" db="EMBL/GenBank/DDBJ databases">
        <authorList>
            <person name="Kallberg Y."/>
            <person name="Tangrot J."/>
            <person name="Rosling A."/>
        </authorList>
    </citation>
    <scope>NUCLEOTIDE SEQUENCE</scope>
    <source>
        <strain evidence="2">CL551</strain>
    </source>
</reference>
<keyword evidence="3" id="KW-1185">Reference proteome</keyword>
<dbReference type="InterPro" id="IPR043136">
    <property type="entry name" value="B30.2/SPRY_sf"/>
</dbReference>
<dbReference type="OrthoDB" id="1022638at2759"/>
<comment type="caution">
    <text evidence="2">The sequence shown here is derived from an EMBL/GenBank/DDBJ whole genome shotgun (WGS) entry which is preliminary data.</text>
</comment>
<feature type="domain" description="BTB" evidence="1">
    <location>
        <begin position="73"/>
        <end position="138"/>
    </location>
</feature>
<dbReference type="InterPro" id="IPR000210">
    <property type="entry name" value="BTB/POZ_dom"/>
</dbReference>
<organism evidence="2 3">
    <name type="scientific">Acaulospora morrowiae</name>
    <dbReference type="NCBI Taxonomy" id="94023"/>
    <lineage>
        <taxon>Eukaryota</taxon>
        <taxon>Fungi</taxon>
        <taxon>Fungi incertae sedis</taxon>
        <taxon>Mucoromycota</taxon>
        <taxon>Glomeromycotina</taxon>
        <taxon>Glomeromycetes</taxon>
        <taxon>Diversisporales</taxon>
        <taxon>Acaulosporaceae</taxon>
        <taxon>Acaulospora</taxon>
    </lineage>
</organism>
<dbReference type="EMBL" id="CAJVPV010000692">
    <property type="protein sequence ID" value="CAG8469618.1"/>
    <property type="molecule type" value="Genomic_DNA"/>
</dbReference>
<dbReference type="SUPFAM" id="SSF49899">
    <property type="entry name" value="Concanavalin A-like lectins/glucanases"/>
    <property type="match status" value="1"/>
</dbReference>
<dbReference type="PROSITE" id="PS50097">
    <property type="entry name" value="BTB"/>
    <property type="match status" value="1"/>
</dbReference>
<dbReference type="Gene3D" id="2.60.120.920">
    <property type="match status" value="1"/>
</dbReference>
<accession>A0A9N8Z2V8</accession>
<dbReference type="SMART" id="SM00225">
    <property type="entry name" value="BTB"/>
    <property type="match status" value="1"/>
</dbReference>
<dbReference type="InterPro" id="IPR013320">
    <property type="entry name" value="ConA-like_dom_sf"/>
</dbReference>
<sequence>MSFFNISRQSLPTDFFSGSSNTNRRRFTISNSSRSSVIASDSCISRNSSASLIDRGSSLTNDLKFLINNQRYSDLEIRCKDGQVLYGCRAILAARSSVLDSMLYDKKSSSRITLSEIDSFIMIIILEFLYTGSISEGILTVENSFEIYFAANYFRLNKLQDLVIPFVYESCRTSTSNDCFPKLFSKAIGTISPLTNNEIITILMEYVARIPLDDIEYGQLSIEALHFLLSNVDRTSFATGDYSILRYAILTSAKEIAPDAVNFFEKRLPTLYAIFQDDYTIDYSKDMGYSNICVSISKKINPLCEYIDLSSIDEKVFKKILLPLRLIPPQSSTDSNNFVHDASVQHRGETALTNTNKGFPSYLVMSPEREFSGNQVISSPAPDLKWSDLMCGPNLQILDDGSKVITTTQAESTQSVRANYLMTNGVHMWDIIVGRNSKLAWIGVCTEEYNFPYFSGSQPNAWVMGLDGYCYNNSNRGVKFLDVKIKSGSKITVQTLSNCDFKVP</sequence>
<dbReference type="SUPFAM" id="SSF54695">
    <property type="entry name" value="POZ domain"/>
    <property type="match status" value="1"/>
</dbReference>
<evidence type="ECO:0000259" key="1">
    <source>
        <dbReference type="PROSITE" id="PS50097"/>
    </source>
</evidence>
<dbReference type="Pfam" id="PF00651">
    <property type="entry name" value="BTB"/>
    <property type="match status" value="1"/>
</dbReference>
<dbReference type="Proteomes" id="UP000789342">
    <property type="component" value="Unassembled WGS sequence"/>
</dbReference>
<evidence type="ECO:0000313" key="3">
    <source>
        <dbReference type="Proteomes" id="UP000789342"/>
    </source>
</evidence>
<dbReference type="InterPro" id="IPR011333">
    <property type="entry name" value="SKP1/BTB/POZ_sf"/>
</dbReference>
<protein>
    <submittedName>
        <fullName evidence="2">11783_t:CDS:1</fullName>
    </submittedName>
</protein>
<proteinExistence type="predicted"/>
<gene>
    <name evidence="2" type="ORF">AMORRO_LOCUS1793</name>
</gene>
<name>A0A9N8Z2V8_9GLOM</name>